<protein>
    <recommendedName>
        <fullName evidence="9">FAD/NAD(P)-binding domain-containing protein</fullName>
    </recommendedName>
</protein>
<evidence type="ECO:0000256" key="2">
    <source>
        <dbReference type="ARBA" id="ARBA00005096"/>
    </source>
</evidence>
<dbReference type="SUPFAM" id="SSF51905">
    <property type="entry name" value="FAD/NAD(P)-binding domain"/>
    <property type="match status" value="1"/>
</dbReference>
<name>A0ABR3WF05_9PEZI</name>
<comment type="cofactor">
    <cofactor evidence="1">
        <name>siroheme</name>
        <dbReference type="ChEBI" id="CHEBI:60052"/>
    </cofactor>
</comment>
<evidence type="ECO:0000259" key="9">
    <source>
        <dbReference type="Pfam" id="PF07992"/>
    </source>
</evidence>
<keyword evidence="11" id="KW-1185">Reference proteome</keyword>
<proteinExistence type="predicted"/>
<reference evidence="10 11" key="1">
    <citation type="journal article" date="2024" name="Commun. Biol.">
        <title>Comparative genomic analysis of thermophilic fungi reveals convergent evolutionary adaptations and gene losses.</title>
        <authorList>
            <person name="Steindorff A.S."/>
            <person name="Aguilar-Pontes M.V."/>
            <person name="Robinson A.J."/>
            <person name="Andreopoulos B."/>
            <person name="LaButti K."/>
            <person name="Kuo A."/>
            <person name="Mondo S."/>
            <person name="Riley R."/>
            <person name="Otillar R."/>
            <person name="Haridas S."/>
            <person name="Lipzen A."/>
            <person name="Grimwood J."/>
            <person name="Schmutz J."/>
            <person name="Clum A."/>
            <person name="Reid I.D."/>
            <person name="Moisan M.C."/>
            <person name="Butler G."/>
            <person name="Nguyen T.T.M."/>
            <person name="Dewar K."/>
            <person name="Conant G."/>
            <person name="Drula E."/>
            <person name="Henrissat B."/>
            <person name="Hansel C."/>
            <person name="Singer S."/>
            <person name="Hutchinson M.I."/>
            <person name="de Vries R.P."/>
            <person name="Natvig D.O."/>
            <person name="Powell A.J."/>
            <person name="Tsang A."/>
            <person name="Grigoriev I.V."/>
        </authorList>
    </citation>
    <scope>NUCLEOTIDE SEQUENCE [LARGE SCALE GENOMIC DNA]</scope>
    <source>
        <strain evidence="10 11">ATCC 24622</strain>
    </source>
</reference>
<evidence type="ECO:0000256" key="5">
    <source>
        <dbReference type="ARBA" id="ARBA00023002"/>
    </source>
</evidence>
<accession>A0ABR3WF05</accession>
<comment type="pathway">
    <text evidence="2">Nitrogen metabolism; nitrate reduction (assimilation).</text>
</comment>
<dbReference type="EMBL" id="JAZHXJ010000468">
    <property type="protein sequence ID" value="KAL1860317.1"/>
    <property type="molecule type" value="Genomic_DNA"/>
</dbReference>
<dbReference type="InterPro" id="IPR023753">
    <property type="entry name" value="FAD/NAD-binding_dom"/>
</dbReference>
<dbReference type="Gene3D" id="3.50.50.60">
    <property type="entry name" value="FAD/NAD(P)-binding domain"/>
    <property type="match status" value="2"/>
</dbReference>
<keyword evidence="4" id="KW-0479">Metal-binding</keyword>
<evidence type="ECO:0000256" key="1">
    <source>
        <dbReference type="ARBA" id="ARBA00001929"/>
    </source>
</evidence>
<evidence type="ECO:0000313" key="10">
    <source>
        <dbReference type="EMBL" id="KAL1860317.1"/>
    </source>
</evidence>
<evidence type="ECO:0000256" key="6">
    <source>
        <dbReference type="ARBA" id="ARBA00023004"/>
    </source>
</evidence>
<keyword evidence="5" id="KW-0560">Oxidoreductase</keyword>
<evidence type="ECO:0000256" key="4">
    <source>
        <dbReference type="ARBA" id="ARBA00022723"/>
    </source>
</evidence>
<dbReference type="InterPro" id="IPR052034">
    <property type="entry name" value="NasD-like"/>
</dbReference>
<feature type="compositionally biased region" description="Polar residues" evidence="8">
    <location>
        <begin position="1"/>
        <end position="10"/>
    </location>
</feature>
<keyword evidence="3" id="KW-0349">Heme</keyword>
<evidence type="ECO:0000256" key="8">
    <source>
        <dbReference type="SAM" id="MobiDB-lite"/>
    </source>
</evidence>
<dbReference type="PANTHER" id="PTHR43809:SF1">
    <property type="entry name" value="NITRITE REDUCTASE (NADH) LARGE SUBUNIT"/>
    <property type="match status" value="1"/>
</dbReference>
<keyword evidence="6" id="KW-0408">Iron</keyword>
<sequence>MVAATDSSVQPDRREGGDHSQAGDVSGRQRVVVVGLGMVAVSFIEKLLKRDAKRREYNVVVIGEEPHLAYNRVGLSSFFEHRAVEDLYLNPKEWYSSFEDGTFNYHLNTRVTAIHPDSKTVSTSTGAVVPYDILVLATGSDAVLPTSTPGHGARGVFVYRTISDLENLMRFAAENRGSVGVAVGGGLLGLEAAKAMMDLACFSSVKIVDRNGHLLARQLDEDAD</sequence>
<evidence type="ECO:0000313" key="11">
    <source>
        <dbReference type="Proteomes" id="UP001586593"/>
    </source>
</evidence>
<dbReference type="Proteomes" id="UP001586593">
    <property type="component" value="Unassembled WGS sequence"/>
</dbReference>
<evidence type="ECO:0000256" key="3">
    <source>
        <dbReference type="ARBA" id="ARBA00022617"/>
    </source>
</evidence>
<keyword evidence="7" id="KW-0411">Iron-sulfur</keyword>
<dbReference type="InterPro" id="IPR036188">
    <property type="entry name" value="FAD/NAD-bd_sf"/>
</dbReference>
<organism evidence="10 11">
    <name type="scientific">Phialemonium thermophilum</name>
    <dbReference type="NCBI Taxonomy" id="223376"/>
    <lineage>
        <taxon>Eukaryota</taxon>
        <taxon>Fungi</taxon>
        <taxon>Dikarya</taxon>
        <taxon>Ascomycota</taxon>
        <taxon>Pezizomycotina</taxon>
        <taxon>Sordariomycetes</taxon>
        <taxon>Sordariomycetidae</taxon>
        <taxon>Cephalothecales</taxon>
        <taxon>Cephalothecaceae</taxon>
        <taxon>Phialemonium</taxon>
    </lineage>
</organism>
<gene>
    <name evidence="10" type="ORF">VTK73DRAFT_7382</name>
</gene>
<feature type="region of interest" description="Disordered" evidence="8">
    <location>
        <begin position="1"/>
        <end position="24"/>
    </location>
</feature>
<dbReference type="Pfam" id="PF07992">
    <property type="entry name" value="Pyr_redox_2"/>
    <property type="match status" value="1"/>
</dbReference>
<feature type="domain" description="FAD/NAD(P)-binding" evidence="9">
    <location>
        <begin position="30"/>
        <end position="223"/>
    </location>
</feature>
<comment type="caution">
    <text evidence="10">The sequence shown here is derived from an EMBL/GenBank/DDBJ whole genome shotgun (WGS) entry which is preliminary data.</text>
</comment>
<evidence type="ECO:0000256" key="7">
    <source>
        <dbReference type="ARBA" id="ARBA00023014"/>
    </source>
</evidence>
<dbReference type="PANTHER" id="PTHR43809">
    <property type="entry name" value="NITRITE REDUCTASE (NADH) LARGE SUBUNIT"/>
    <property type="match status" value="1"/>
</dbReference>